<dbReference type="EMBL" id="LT598496">
    <property type="protein sequence ID" value="SBV25099.1"/>
    <property type="molecule type" value="Genomic_DNA"/>
</dbReference>
<keyword evidence="3" id="KW-1185">Reference proteome</keyword>
<feature type="transmembrane region" description="Helical" evidence="1">
    <location>
        <begin position="12"/>
        <end position="32"/>
    </location>
</feature>
<evidence type="ECO:0000313" key="2">
    <source>
        <dbReference type="EMBL" id="SBV25099.1"/>
    </source>
</evidence>
<keyword evidence="1" id="KW-0472">Membrane</keyword>
<protein>
    <recommendedName>
        <fullName evidence="4">DUF3105 domain-containing protein</fullName>
    </recommendedName>
</protein>
<dbReference type="Proteomes" id="UP000199393">
    <property type="component" value="Chromosome I"/>
</dbReference>
<organism evidence="2 3">
    <name type="scientific">Micromonospora krabiensis</name>
    <dbReference type="NCBI Taxonomy" id="307121"/>
    <lineage>
        <taxon>Bacteria</taxon>
        <taxon>Bacillati</taxon>
        <taxon>Actinomycetota</taxon>
        <taxon>Actinomycetes</taxon>
        <taxon>Micromonosporales</taxon>
        <taxon>Micromonosporaceae</taxon>
        <taxon>Micromonospora</taxon>
    </lineage>
</organism>
<dbReference type="OrthoDB" id="9809840at2"/>
<reference evidence="3" key="1">
    <citation type="submission" date="2016-06" db="EMBL/GenBank/DDBJ databases">
        <authorList>
            <person name="Varghese N."/>
            <person name="Submissions Spin"/>
        </authorList>
    </citation>
    <scope>NUCLEOTIDE SEQUENCE [LARGE SCALE GENOMIC DNA]</scope>
    <source>
        <strain evidence="3">DSM 45344</strain>
    </source>
</reference>
<sequence length="218" mass="23271">MAEPRRTAGPRIAAVAVALGALLLAVAVVPFVRAYADSAAHRPATDIGVGLDRSGCDPELTDPVRGAGVHVGPGTAEPHAIRVRYDLVPPSSGPHFVVPAPAVRRFYTTRDRPAIEILVHNLEHGYTILWYVEPLVRDQVEALRAVAQKFGDDRYGGRFVVAPWDPAYGEFPAGRPLALSHWGATAGYRQFCAAVSGAAVERFVLAHPPGDSPEPTGM</sequence>
<proteinExistence type="predicted"/>
<dbReference type="Pfam" id="PF11303">
    <property type="entry name" value="DUF3105"/>
    <property type="match status" value="1"/>
</dbReference>
<dbReference type="STRING" id="307121.GA0070620_0568"/>
<evidence type="ECO:0000313" key="3">
    <source>
        <dbReference type="Proteomes" id="UP000199393"/>
    </source>
</evidence>
<evidence type="ECO:0008006" key="4">
    <source>
        <dbReference type="Google" id="ProtNLM"/>
    </source>
</evidence>
<gene>
    <name evidence="2" type="ORF">GA0070620_0568</name>
</gene>
<keyword evidence="1" id="KW-0812">Transmembrane</keyword>
<dbReference type="RefSeq" id="WP_091588284.1">
    <property type="nucleotide sequence ID" value="NZ_JBHRWG010000002.1"/>
</dbReference>
<dbReference type="InterPro" id="IPR021454">
    <property type="entry name" value="DUF3105"/>
</dbReference>
<evidence type="ECO:0000256" key="1">
    <source>
        <dbReference type="SAM" id="Phobius"/>
    </source>
</evidence>
<dbReference type="AlphaFoldDB" id="A0A1C3MXQ1"/>
<accession>A0A1C3MXQ1</accession>
<name>A0A1C3MXQ1_9ACTN</name>
<keyword evidence="1" id="KW-1133">Transmembrane helix</keyword>